<name>A0ACD3RCT2_LARCR</name>
<evidence type="ECO:0000313" key="1">
    <source>
        <dbReference type="EMBL" id="TMS17185.1"/>
    </source>
</evidence>
<dbReference type="Proteomes" id="UP000793456">
    <property type="component" value="Chromosome VII"/>
</dbReference>
<protein>
    <submittedName>
        <fullName evidence="1">Uncharacterized protein</fullName>
    </submittedName>
</protein>
<keyword evidence="2" id="KW-1185">Reference proteome</keyword>
<evidence type="ECO:0000313" key="2">
    <source>
        <dbReference type="Proteomes" id="UP000793456"/>
    </source>
</evidence>
<reference evidence="1" key="1">
    <citation type="submission" date="2018-11" db="EMBL/GenBank/DDBJ databases">
        <title>The sequence and de novo assembly of Larimichthys crocea genome using PacBio and Hi-C technologies.</title>
        <authorList>
            <person name="Xu P."/>
            <person name="Chen B."/>
            <person name="Zhou Z."/>
            <person name="Ke Q."/>
            <person name="Wu Y."/>
            <person name="Bai H."/>
            <person name="Pu F."/>
        </authorList>
    </citation>
    <scope>NUCLEOTIDE SEQUENCE</scope>
    <source>
        <tissue evidence="1">Muscle</tissue>
    </source>
</reference>
<sequence>MTDILCKWLNEELQLSKVVEPHTFAKSFSSGYLIGEVLHKYELQKDFSLFLKKDTSIAKVNNFTRLEPTLRLLGIPFNINTAQELMQEKPGVATSLLYELFASLKKMKEAKISRTMMEVMQPAAIAALHKKEHEIYCHRLPRVVERDSDLKLQEICQHYNEKCQSLNDCPVCDLSHPAKEATQSPEC</sequence>
<comment type="caution">
    <text evidence="1">The sequence shown here is derived from an EMBL/GenBank/DDBJ whole genome shotgun (WGS) entry which is preliminary data.</text>
</comment>
<organism evidence="1 2">
    <name type="scientific">Larimichthys crocea</name>
    <name type="common">Large yellow croaker</name>
    <name type="synonym">Pseudosciaena crocea</name>
    <dbReference type="NCBI Taxonomy" id="215358"/>
    <lineage>
        <taxon>Eukaryota</taxon>
        <taxon>Metazoa</taxon>
        <taxon>Chordata</taxon>
        <taxon>Craniata</taxon>
        <taxon>Vertebrata</taxon>
        <taxon>Euteleostomi</taxon>
        <taxon>Actinopterygii</taxon>
        <taxon>Neopterygii</taxon>
        <taxon>Teleostei</taxon>
        <taxon>Neoteleostei</taxon>
        <taxon>Acanthomorphata</taxon>
        <taxon>Eupercaria</taxon>
        <taxon>Sciaenidae</taxon>
        <taxon>Larimichthys</taxon>
    </lineage>
</organism>
<accession>A0ACD3RCT2</accession>
<dbReference type="EMBL" id="CM011680">
    <property type="protein sequence ID" value="TMS17185.1"/>
    <property type="molecule type" value="Genomic_DNA"/>
</dbReference>
<gene>
    <name evidence="1" type="ORF">E3U43_001254</name>
</gene>
<proteinExistence type="predicted"/>